<dbReference type="CDD" id="cd06709">
    <property type="entry name" value="PDZ_SYNJ2BP-like"/>
    <property type="match status" value="1"/>
</dbReference>
<feature type="domain" description="PDZ" evidence="11">
    <location>
        <begin position="12"/>
        <end position="99"/>
    </location>
</feature>
<protein>
    <recommendedName>
        <fullName evidence="8">Synaptojanin-2-binding protein</fullName>
    </recommendedName>
    <alternativeName>
        <fullName evidence="9">Mitochondrial outer membrane protein 25</fullName>
    </alternativeName>
</protein>
<dbReference type="PANTHER" id="PTHR23119:SF51">
    <property type="entry name" value="DISKS LARGE 1 TUMOR SUPPRESSOR PROTEIN"/>
    <property type="match status" value="1"/>
</dbReference>
<dbReference type="GO" id="GO:0016323">
    <property type="term" value="C:basolateral plasma membrane"/>
    <property type="evidence" value="ECO:0007669"/>
    <property type="project" value="TreeGrafter"/>
</dbReference>
<comment type="subunit">
    <text evidence="7">Binds (via the PDZ domain) to isoform 2A of SYNJ2 (via the unique motif in the C-terminus). Interacts (via C-terminus) with RALBP1. Interacts (via PDZ domain) with ACVR2A (via C-terminus) and ACVR2B (via C-terminus). Forms a ternary complex with ACVR2A and RALBP1. Interacts with MAPK12. Interacts with DLL1; enhances DLL1 protein stability, and promotes notch signaling in endothelial cells.</text>
</comment>
<feature type="transmembrane region" description="Helical" evidence="10">
    <location>
        <begin position="108"/>
        <end position="130"/>
    </location>
</feature>
<dbReference type="AlphaFoldDB" id="A0A401SBL5"/>
<dbReference type="SMART" id="SM00228">
    <property type="entry name" value="PDZ"/>
    <property type="match status" value="1"/>
</dbReference>
<dbReference type="InterPro" id="IPR001478">
    <property type="entry name" value="PDZ"/>
</dbReference>
<evidence type="ECO:0000256" key="7">
    <source>
        <dbReference type="ARBA" id="ARBA00063547"/>
    </source>
</evidence>
<sequence>MNPASYVTVTQEIRLKRGPSGLGFNIIGGTDHRHFCNDSAIYVTKIKEDGPAALDGRLKEQDQILAINGRELCNLTHQEAVEIFRNAGDEVTLLVLKKIKSKNNQIHISGFSSLVLTALGISVLAMVVYMKYRHRL</sequence>
<evidence type="ECO:0000256" key="3">
    <source>
        <dbReference type="ARBA" id="ARBA00022787"/>
    </source>
</evidence>
<dbReference type="Pfam" id="PF00595">
    <property type="entry name" value="PDZ"/>
    <property type="match status" value="1"/>
</dbReference>
<evidence type="ECO:0000256" key="9">
    <source>
        <dbReference type="ARBA" id="ARBA00075222"/>
    </source>
</evidence>
<evidence type="ECO:0000256" key="6">
    <source>
        <dbReference type="ARBA" id="ARBA00023136"/>
    </source>
</evidence>
<reference evidence="12 13" key="1">
    <citation type="journal article" date="2018" name="Nat. Ecol. Evol.">
        <title>Shark genomes provide insights into elasmobranch evolution and the origin of vertebrates.</title>
        <authorList>
            <person name="Hara Y"/>
            <person name="Yamaguchi K"/>
            <person name="Onimaru K"/>
            <person name="Kadota M"/>
            <person name="Koyanagi M"/>
            <person name="Keeley SD"/>
            <person name="Tatsumi K"/>
            <person name="Tanaka K"/>
            <person name="Motone F"/>
            <person name="Kageyama Y"/>
            <person name="Nozu R"/>
            <person name="Adachi N"/>
            <person name="Nishimura O"/>
            <person name="Nakagawa R"/>
            <person name="Tanegashima C"/>
            <person name="Kiyatake I"/>
            <person name="Matsumoto R"/>
            <person name="Murakumo K"/>
            <person name="Nishida K"/>
            <person name="Terakita A"/>
            <person name="Kuratani S"/>
            <person name="Sato K"/>
            <person name="Hyodo S Kuraku.S."/>
        </authorList>
    </citation>
    <scope>NUCLEOTIDE SEQUENCE [LARGE SCALE GENOMIC DNA]</scope>
</reference>
<dbReference type="GO" id="GO:0045197">
    <property type="term" value="P:establishment or maintenance of epithelial cell apical/basal polarity"/>
    <property type="evidence" value="ECO:0007669"/>
    <property type="project" value="TreeGrafter"/>
</dbReference>
<dbReference type="InterPro" id="IPR050614">
    <property type="entry name" value="Synaptic_Scaffolding_LAP-MAGUK"/>
</dbReference>
<dbReference type="GO" id="GO:0030054">
    <property type="term" value="C:cell junction"/>
    <property type="evidence" value="ECO:0007669"/>
    <property type="project" value="TreeGrafter"/>
</dbReference>
<evidence type="ECO:0000313" key="13">
    <source>
        <dbReference type="Proteomes" id="UP000287033"/>
    </source>
</evidence>
<evidence type="ECO:0000256" key="8">
    <source>
        <dbReference type="ARBA" id="ARBA00070337"/>
    </source>
</evidence>
<evidence type="ECO:0000256" key="4">
    <source>
        <dbReference type="ARBA" id="ARBA00022989"/>
    </source>
</evidence>
<dbReference type="GO" id="GO:0005741">
    <property type="term" value="C:mitochondrial outer membrane"/>
    <property type="evidence" value="ECO:0007669"/>
    <property type="project" value="UniProtKB-SubCell"/>
</dbReference>
<dbReference type="GO" id="GO:0098609">
    <property type="term" value="P:cell-cell adhesion"/>
    <property type="evidence" value="ECO:0007669"/>
    <property type="project" value="TreeGrafter"/>
</dbReference>
<dbReference type="GO" id="GO:0043113">
    <property type="term" value="P:receptor clustering"/>
    <property type="evidence" value="ECO:0007669"/>
    <property type="project" value="TreeGrafter"/>
</dbReference>
<evidence type="ECO:0000256" key="10">
    <source>
        <dbReference type="SAM" id="Phobius"/>
    </source>
</evidence>
<evidence type="ECO:0000256" key="5">
    <source>
        <dbReference type="ARBA" id="ARBA00023128"/>
    </source>
</evidence>
<gene>
    <name evidence="12" type="ORF">chiPu_0006221</name>
</gene>
<dbReference type="Proteomes" id="UP000287033">
    <property type="component" value="Unassembled WGS sequence"/>
</dbReference>
<keyword evidence="4 10" id="KW-1133">Transmembrane helix</keyword>
<accession>A0A401SBL5</accession>
<dbReference type="OrthoDB" id="123971at2759"/>
<dbReference type="EMBL" id="BEZZ01000177">
    <property type="protein sequence ID" value="GCC27795.1"/>
    <property type="molecule type" value="Genomic_DNA"/>
</dbReference>
<comment type="subcellular location">
    <subcellularLocation>
        <location evidence="1">Mitochondrion outer membrane</location>
    </subcellularLocation>
</comment>
<evidence type="ECO:0000259" key="11">
    <source>
        <dbReference type="PROSITE" id="PS50106"/>
    </source>
</evidence>
<dbReference type="FunFam" id="2.30.42.10:FF:000161">
    <property type="entry name" value="Synaptojanin-2-binding protein"/>
    <property type="match status" value="1"/>
</dbReference>
<dbReference type="Gene3D" id="2.30.42.10">
    <property type="match status" value="1"/>
</dbReference>
<keyword evidence="3" id="KW-1000">Mitochondrion outer membrane</keyword>
<dbReference type="PANTHER" id="PTHR23119">
    <property type="entry name" value="DISCS LARGE"/>
    <property type="match status" value="1"/>
</dbReference>
<dbReference type="OMA" id="HFCNDSA"/>
<keyword evidence="6 10" id="KW-0472">Membrane</keyword>
<organism evidence="12 13">
    <name type="scientific">Chiloscyllium punctatum</name>
    <name type="common">Brownbanded bambooshark</name>
    <name type="synonym">Hemiscyllium punctatum</name>
    <dbReference type="NCBI Taxonomy" id="137246"/>
    <lineage>
        <taxon>Eukaryota</taxon>
        <taxon>Metazoa</taxon>
        <taxon>Chordata</taxon>
        <taxon>Craniata</taxon>
        <taxon>Vertebrata</taxon>
        <taxon>Chondrichthyes</taxon>
        <taxon>Elasmobranchii</taxon>
        <taxon>Galeomorphii</taxon>
        <taxon>Galeoidea</taxon>
        <taxon>Orectolobiformes</taxon>
        <taxon>Hemiscylliidae</taxon>
        <taxon>Chiloscyllium</taxon>
    </lineage>
</organism>
<dbReference type="STRING" id="137246.A0A401SBL5"/>
<dbReference type="GO" id="GO:0097120">
    <property type="term" value="P:receptor localization to synapse"/>
    <property type="evidence" value="ECO:0007669"/>
    <property type="project" value="TreeGrafter"/>
</dbReference>
<keyword evidence="13" id="KW-1185">Reference proteome</keyword>
<evidence type="ECO:0000256" key="1">
    <source>
        <dbReference type="ARBA" id="ARBA00004294"/>
    </source>
</evidence>
<evidence type="ECO:0000313" key="12">
    <source>
        <dbReference type="EMBL" id="GCC27795.1"/>
    </source>
</evidence>
<keyword evidence="5" id="KW-0496">Mitochondrion</keyword>
<comment type="caution">
    <text evidence="12">The sequence shown here is derived from an EMBL/GenBank/DDBJ whole genome shotgun (WGS) entry which is preliminary data.</text>
</comment>
<dbReference type="InterPro" id="IPR036034">
    <property type="entry name" value="PDZ_sf"/>
</dbReference>
<dbReference type="GO" id="GO:0019901">
    <property type="term" value="F:protein kinase binding"/>
    <property type="evidence" value="ECO:0007669"/>
    <property type="project" value="TreeGrafter"/>
</dbReference>
<proteinExistence type="predicted"/>
<name>A0A401SBL5_CHIPU</name>
<dbReference type="SUPFAM" id="SSF50156">
    <property type="entry name" value="PDZ domain-like"/>
    <property type="match status" value="1"/>
</dbReference>
<evidence type="ECO:0000256" key="2">
    <source>
        <dbReference type="ARBA" id="ARBA00022692"/>
    </source>
</evidence>
<dbReference type="PROSITE" id="PS50106">
    <property type="entry name" value="PDZ"/>
    <property type="match status" value="1"/>
</dbReference>
<keyword evidence="2 10" id="KW-0812">Transmembrane</keyword>